<dbReference type="STRING" id="706587.Desti_3657"/>
<feature type="domain" description="DUF4347" evidence="1">
    <location>
        <begin position="345"/>
        <end position="449"/>
    </location>
</feature>
<dbReference type="RefSeq" id="WP_014811431.1">
    <property type="nucleotide sequence ID" value="NC_018025.1"/>
</dbReference>
<proteinExistence type="predicted"/>
<dbReference type="Proteomes" id="UP000006055">
    <property type="component" value="Chromosome"/>
</dbReference>
<dbReference type="HOGENOM" id="CLU_564670_0_0_7"/>
<dbReference type="OrthoDB" id="177750at2"/>
<keyword evidence="3" id="KW-1185">Reference proteome</keyword>
<dbReference type="AlphaFoldDB" id="I4C9R2"/>
<dbReference type="eggNOG" id="COG3386">
    <property type="taxonomic scope" value="Bacteria"/>
</dbReference>
<sequence>MEVLEHRILLDGAQDDTSNQNAGDVIAGSDGAVDDGAANPWTYAGDGWWYQHIGAFGYWFYDMHNYFAQEDGTGTWFIYNFRFEQWDVYEQWYWDGAFWIQNTGQWCTIYNDNGYWAYDNYSEDVWWWDCGVEQWKIYSETADIYWDGAHFWADLGGDWYYQDEASGGWLFYEQGWVSADLGGAHEIYLWNGSSWAAIDCTLWFTDDDYAAYGAHSTYEFQPDLHDGIGYDGEPIHYNYSTSFDPVTGFLDRCDYYIVGNWTGEILVHYFINNPSPTMDYQVWNGNYQYSESIDVLFTFDSSNFLYVQDYTALDVRIVQYTDAAFNVSTWLYYNQLISYGERSWIHSEGILEHGGENSLSIGTDRITSSNDDTFTWAFLELSEVLAPDAQLQLWTCSLAGDPGSNGRVLLTDLALWTGATVFGSSDLTAIVPLNYTSTGDWTLEFATTGAGQVSFYWIDWIWDTTKLNPNYRDLPPDFGEIVY</sequence>
<protein>
    <recommendedName>
        <fullName evidence="1">DUF4347 domain-containing protein</fullName>
    </recommendedName>
</protein>
<accession>I4C9R2</accession>
<evidence type="ECO:0000313" key="3">
    <source>
        <dbReference type="Proteomes" id="UP000006055"/>
    </source>
</evidence>
<evidence type="ECO:0000259" key="1">
    <source>
        <dbReference type="Pfam" id="PF14252"/>
    </source>
</evidence>
<reference evidence="3" key="1">
    <citation type="submission" date="2012-06" db="EMBL/GenBank/DDBJ databases">
        <title>Complete sequence of chromosome of Desulfomonile tiedjei DSM 6799.</title>
        <authorList>
            <person name="Lucas S."/>
            <person name="Copeland A."/>
            <person name="Lapidus A."/>
            <person name="Glavina del Rio T."/>
            <person name="Dalin E."/>
            <person name="Tice H."/>
            <person name="Bruce D."/>
            <person name="Goodwin L."/>
            <person name="Pitluck S."/>
            <person name="Peters L."/>
            <person name="Ovchinnikova G."/>
            <person name="Zeytun A."/>
            <person name="Lu M."/>
            <person name="Kyrpides N."/>
            <person name="Mavromatis K."/>
            <person name="Ivanova N."/>
            <person name="Brettin T."/>
            <person name="Detter J.C."/>
            <person name="Han C."/>
            <person name="Larimer F."/>
            <person name="Land M."/>
            <person name="Hauser L."/>
            <person name="Markowitz V."/>
            <person name="Cheng J.-F."/>
            <person name="Hugenholtz P."/>
            <person name="Woyke T."/>
            <person name="Wu D."/>
            <person name="Spring S."/>
            <person name="Schroeder M."/>
            <person name="Brambilla E."/>
            <person name="Klenk H.-P."/>
            <person name="Eisen J.A."/>
        </authorList>
    </citation>
    <scope>NUCLEOTIDE SEQUENCE [LARGE SCALE GENOMIC DNA]</scope>
    <source>
        <strain evidence="3">ATCC 49306 / DSM 6799 / DCB-1</strain>
    </source>
</reference>
<dbReference type="KEGG" id="dti:Desti_3657"/>
<dbReference type="Pfam" id="PF14252">
    <property type="entry name" value="DUF4347"/>
    <property type="match status" value="1"/>
</dbReference>
<evidence type="ECO:0000313" key="2">
    <source>
        <dbReference type="EMBL" id="AFM26303.1"/>
    </source>
</evidence>
<dbReference type="EMBL" id="CP003360">
    <property type="protein sequence ID" value="AFM26303.1"/>
    <property type="molecule type" value="Genomic_DNA"/>
</dbReference>
<gene>
    <name evidence="2" type="ordered locus">Desti_3657</name>
</gene>
<organism evidence="2 3">
    <name type="scientific">Desulfomonile tiedjei (strain ATCC 49306 / DSM 6799 / DCB-1)</name>
    <dbReference type="NCBI Taxonomy" id="706587"/>
    <lineage>
        <taxon>Bacteria</taxon>
        <taxon>Pseudomonadati</taxon>
        <taxon>Thermodesulfobacteriota</taxon>
        <taxon>Desulfomonilia</taxon>
        <taxon>Desulfomonilales</taxon>
        <taxon>Desulfomonilaceae</taxon>
        <taxon>Desulfomonile</taxon>
    </lineage>
</organism>
<name>I4C9R2_DESTA</name>
<dbReference type="InterPro" id="IPR025592">
    <property type="entry name" value="DUF4347"/>
</dbReference>